<dbReference type="SUPFAM" id="SSF51197">
    <property type="entry name" value="Clavaminate synthase-like"/>
    <property type="match status" value="1"/>
</dbReference>
<dbReference type="Proteomes" id="UP000014760">
    <property type="component" value="Unassembled WGS sequence"/>
</dbReference>
<evidence type="ECO:0000313" key="3">
    <source>
        <dbReference type="EMBL" id="ELU09952.1"/>
    </source>
</evidence>
<dbReference type="Pfam" id="PF13621">
    <property type="entry name" value="Cupin_8"/>
    <property type="match status" value="1"/>
</dbReference>
<dbReference type="Gene3D" id="2.60.120.650">
    <property type="entry name" value="Cupin"/>
    <property type="match status" value="1"/>
</dbReference>
<evidence type="ECO:0000313" key="5">
    <source>
        <dbReference type="Proteomes" id="UP000014760"/>
    </source>
</evidence>
<dbReference type="GO" id="GO:0031591">
    <property type="term" value="P:wybutosine biosynthetic process"/>
    <property type="evidence" value="ECO:0007669"/>
    <property type="project" value="TreeGrafter"/>
</dbReference>
<reference evidence="3 5" key="2">
    <citation type="journal article" date="2013" name="Nature">
        <title>Insights into bilaterian evolution from three spiralian genomes.</title>
        <authorList>
            <person name="Simakov O."/>
            <person name="Marletaz F."/>
            <person name="Cho S.J."/>
            <person name="Edsinger-Gonzales E."/>
            <person name="Havlak P."/>
            <person name="Hellsten U."/>
            <person name="Kuo D.H."/>
            <person name="Larsson T."/>
            <person name="Lv J."/>
            <person name="Arendt D."/>
            <person name="Savage R."/>
            <person name="Osoegawa K."/>
            <person name="de Jong P."/>
            <person name="Grimwood J."/>
            <person name="Chapman J.A."/>
            <person name="Shapiro H."/>
            <person name="Aerts A."/>
            <person name="Otillar R.P."/>
            <person name="Terry A.Y."/>
            <person name="Boore J.L."/>
            <person name="Grigoriev I.V."/>
            <person name="Lindberg D.R."/>
            <person name="Seaver E.C."/>
            <person name="Weisblat D.A."/>
            <person name="Putnam N.H."/>
            <person name="Rokhsar D.S."/>
        </authorList>
    </citation>
    <scope>NUCLEOTIDE SEQUENCE</scope>
    <source>
        <strain evidence="3 5">I ESC-2004</strain>
    </source>
</reference>
<name>R7V156_CAPTE</name>
<reference evidence="5" key="1">
    <citation type="submission" date="2012-12" db="EMBL/GenBank/DDBJ databases">
        <authorList>
            <person name="Hellsten U."/>
            <person name="Grimwood J."/>
            <person name="Chapman J.A."/>
            <person name="Shapiro H."/>
            <person name="Aerts A."/>
            <person name="Otillar R.P."/>
            <person name="Terry A.Y."/>
            <person name="Boore J.L."/>
            <person name="Simakov O."/>
            <person name="Marletaz F."/>
            <person name="Cho S.-J."/>
            <person name="Edsinger-Gonzales E."/>
            <person name="Havlak P."/>
            <person name="Kuo D.-H."/>
            <person name="Larsson T."/>
            <person name="Lv J."/>
            <person name="Arendt D."/>
            <person name="Savage R."/>
            <person name="Osoegawa K."/>
            <person name="de Jong P."/>
            <person name="Lindberg D.R."/>
            <person name="Seaver E.C."/>
            <person name="Weisblat D.A."/>
            <person name="Putnam N.H."/>
            <person name="Grigoriev I.V."/>
            <person name="Rokhsar D.S."/>
        </authorList>
    </citation>
    <scope>NUCLEOTIDE SEQUENCE</scope>
    <source>
        <strain evidence="5">I ESC-2004</strain>
    </source>
</reference>
<feature type="non-terminal residue" evidence="3">
    <location>
        <position position="1"/>
    </location>
</feature>
<organism evidence="3">
    <name type="scientific">Capitella teleta</name>
    <name type="common">Polychaete worm</name>
    <dbReference type="NCBI Taxonomy" id="283909"/>
    <lineage>
        <taxon>Eukaryota</taxon>
        <taxon>Metazoa</taxon>
        <taxon>Spiralia</taxon>
        <taxon>Lophotrochozoa</taxon>
        <taxon>Annelida</taxon>
        <taxon>Polychaeta</taxon>
        <taxon>Sedentaria</taxon>
        <taxon>Scolecida</taxon>
        <taxon>Capitellidae</taxon>
        <taxon>Capitella</taxon>
    </lineage>
</organism>
<dbReference type="OrthoDB" id="263283at2759"/>
<keyword evidence="1" id="KW-0812">Transmembrane</keyword>
<dbReference type="InterPro" id="IPR041667">
    <property type="entry name" value="Cupin_8"/>
</dbReference>
<dbReference type="EMBL" id="KB297762">
    <property type="protein sequence ID" value="ELU09952.1"/>
    <property type="molecule type" value="Genomic_DNA"/>
</dbReference>
<dbReference type="STRING" id="283909.R7V156"/>
<dbReference type="PANTHER" id="PTHR12461:SF104">
    <property type="entry name" value="TRNA WYBUTOSINE-SYNTHESIZING PROTEIN 5"/>
    <property type="match status" value="1"/>
</dbReference>
<proteinExistence type="predicted"/>
<dbReference type="HOGENOM" id="CLU_2009591_0_0_1"/>
<feature type="transmembrane region" description="Helical" evidence="1">
    <location>
        <begin position="86"/>
        <end position="104"/>
    </location>
</feature>
<dbReference type="EMBL" id="AMQN01041336">
    <property type="status" value="NOT_ANNOTATED_CDS"/>
    <property type="molecule type" value="Genomic_DNA"/>
</dbReference>
<dbReference type="PANTHER" id="PTHR12461">
    <property type="entry name" value="HYPOXIA-INDUCIBLE FACTOR 1 ALPHA INHIBITOR-RELATED"/>
    <property type="match status" value="1"/>
</dbReference>
<accession>R7V156</accession>
<reference evidence="4" key="3">
    <citation type="submission" date="2015-06" db="UniProtKB">
        <authorList>
            <consortium name="EnsemblMetazoa"/>
        </authorList>
    </citation>
    <scope>IDENTIFICATION</scope>
</reference>
<sequence length="124" mass="14390">TEKYYLRSLGEGDVRKNRADISQDFPVLSRDITIPPFFDKQKFFSSVFRISSRKIQLWTHYDVMDNILIVVSGRKRVVLYPPSDALFLYLAVFYCVSLIVTAIYSPMKCNITYISALKGWGTKF</sequence>
<dbReference type="EnsemblMetazoa" id="CapteT190856">
    <property type="protein sequence ID" value="CapteP190856"/>
    <property type="gene ID" value="CapteG190856"/>
</dbReference>
<protein>
    <recommendedName>
        <fullName evidence="2">Cupin-like domain-containing protein</fullName>
    </recommendedName>
</protein>
<dbReference type="AlphaFoldDB" id="R7V156"/>
<feature type="domain" description="Cupin-like" evidence="2">
    <location>
        <begin position="16"/>
        <end position="91"/>
    </location>
</feature>
<evidence type="ECO:0000259" key="2">
    <source>
        <dbReference type="Pfam" id="PF13621"/>
    </source>
</evidence>
<evidence type="ECO:0000256" key="1">
    <source>
        <dbReference type="SAM" id="Phobius"/>
    </source>
</evidence>
<keyword evidence="1" id="KW-1133">Transmembrane helix</keyword>
<keyword evidence="5" id="KW-1185">Reference proteome</keyword>
<evidence type="ECO:0000313" key="4">
    <source>
        <dbReference type="EnsemblMetazoa" id="CapteP190856"/>
    </source>
</evidence>
<gene>
    <name evidence="3" type="ORF">CAPTEDRAFT_190856</name>
</gene>
<keyword evidence="1" id="KW-0472">Membrane</keyword>
<dbReference type="GO" id="GO:0000049">
    <property type="term" value="F:tRNA binding"/>
    <property type="evidence" value="ECO:0007669"/>
    <property type="project" value="TreeGrafter"/>
</dbReference>